<evidence type="ECO:0000256" key="1">
    <source>
        <dbReference type="ARBA" id="ARBA00023125"/>
    </source>
</evidence>
<dbReference type="GO" id="GO:0003700">
    <property type="term" value="F:DNA-binding transcription factor activity"/>
    <property type="evidence" value="ECO:0007669"/>
    <property type="project" value="TreeGrafter"/>
</dbReference>
<evidence type="ECO:0000313" key="4">
    <source>
        <dbReference type="Proteomes" id="UP000031057"/>
    </source>
</evidence>
<sequence>MPISAHFEETMSSEGQPRANRRRLLLETQGALESGVAAKVLVHNVSETGLLLETDNELEIGDTIDVALPEAGTMRAHVAWASDRLYGCAFEAPLSPATLSAAQLRSAVQNKTGIGPAPQPVGPAPIGGESLGERIHRLRKLRGFTQGELAARLGVSKPTVWAWEQGRARPIEDRLDAIAEALGVTSMDLKPSRTVPGLPELISRCRDQIAAAVETTPDKIRIMIEL</sequence>
<dbReference type="InterPro" id="IPR009875">
    <property type="entry name" value="PilZ_domain"/>
</dbReference>
<reference evidence="3 4" key="1">
    <citation type="submission" date="2014-10" db="EMBL/GenBank/DDBJ databases">
        <title>Genome sequence of Novosphingobium malaysiense MUSC 273(T).</title>
        <authorList>
            <person name="Lee L.-H."/>
        </authorList>
    </citation>
    <scope>NUCLEOTIDE SEQUENCE [LARGE SCALE GENOMIC DNA]</scope>
    <source>
        <strain evidence="3 4">MUSC 273</strain>
    </source>
</reference>
<evidence type="ECO:0000313" key="3">
    <source>
        <dbReference type="EMBL" id="KHK93254.1"/>
    </source>
</evidence>
<dbReference type="EMBL" id="JTDI01000001">
    <property type="protein sequence ID" value="KHK93254.1"/>
    <property type="molecule type" value="Genomic_DNA"/>
</dbReference>
<dbReference type="CDD" id="cd00093">
    <property type="entry name" value="HTH_XRE"/>
    <property type="match status" value="1"/>
</dbReference>
<dbReference type="InterPro" id="IPR010982">
    <property type="entry name" value="Lambda_DNA-bd_dom_sf"/>
</dbReference>
<keyword evidence="1" id="KW-0238">DNA-binding</keyword>
<feature type="domain" description="HTH cro/C1-type" evidence="2">
    <location>
        <begin position="135"/>
        <end position="189"/>
    </location>
</feature>
<dbReference type="SUPFAM" id="SSF141371">
    <property type="entry name" value="PilZ domain-like"/>
    <property type="match status" value="1"/>
</dbReference>
<keyword evidence="4" id="KW-1185">Reference proteome</keyword>
<gene>
    <name evidence="3" type="ORF">LK12_02775</name>
</gene>
<dbReference type="GO" id="GO:0035438">
    <property type="term" value="F:cyclic-di-GMP binding"/>
    <property type="evidence" value="ECO:0007669"/>
    <property type="project" value="InterPro"/>
</dbReference>
<dbReference type="STRING" id="1348853.LK12_02775"/>
<dbReference type="InterPro" id="IPR001387">
    <property type="entry name" value="Cro/C1-type_HTH"/>
</dbReference>
<dbReference type="AlphaFoldDB" id="A0A0B1ZUY1"/>
<dbReference type="GO" id="GO:0005829">
    <property type="term" value="C:cytosol"/>
    <property type="evidence" value="ECO:0007669"/>
    <property type="project" value="TreeGrafter"/>
</dbReference>
<proteinExistence type="predicted"/>
<dbReference type="InterPro" id="IPR050807">
    <property type="entry name" value="TransReg_Diox_bact_type"/>
</dbReference>
<protein>
    <submittedName>
        <fullName evidence="3">XRE family transcriptional regulator</fullName>
    </submittedName>
</protein>
<dbReference type="GO" id="GO:0003677">
    <property type="term" value="F:DNA binding"/>
    <property type="evidence" value="ECO:0007669"/>
    <property type="project" value="UniProtKB-KW"/>
</dbReference>
<dbReference type="PANTHER" id="PTHR46797">
    <property type="entry name" value="HTH-TYPE TRANSCRIPTIONAL REGULATOR"/>
    <property type="match status" value="1"/>
</dbReference>
<dbReference type="Pfam" id="PF13560">
    <property type="entry name" value="HTH_31"/>
    <property type="match status" value="1"/>
</dbReference>
<dbReference type="RefSeq" id="WP_039279030.1">
    <property type="nucleotide sequence ID" value="NZ_JTDI01000001.1"/>
</dbReference>
<dbReference type="Gene3D" id="1.10.260.40">
    <property type="entry name" value="lambda repressor-like DNA-binding domains"/>
    <property type="match status" value="1"/>
</dbReference>
<comment type="caution">
    <text evidence="3">The sequence shown here is derived from an EMBL/GenBank/DDBJ whole genome shotgun (WGS) entry which is preliminary data.</text>
</comment>
<dbReference type="OrthoDB" id="9795572at2"/>
<accession>A0A0B1ZUY1</accession>
<dbReference type="SMART" id="SM00530">
    <property type="entry name" value="HTH_XRE"/>
    <property type="match status" value="1"/>
</dbReference>
<dbReference type="SUPFAM" id="SSF47413">
    <property type="entry name" value="lambda repressor-like DNA-binding domains"/>
    <property type="match status" value="1"/>
</dbReference>
<dbReference type="PANTHER" id="PTHR46797:SF1">
    <property type="entry name" value="METHYLPHOSPHONATE SYNTHASE"/>
    <property type="match status" value="1"/>
</dbReference>
<name>A0A0B1ZUY1_9SPHN</name>
<dbReference type="Pfam" id="PF07238">
    <property type="entry name" value="PilZ"/>
    <property type="match status" value="1"/>
</dbReference>
<dbReference type="Proteomes" id="UP000031057">
    <property type="component" value="Unassembled WGS sequence"/>
</dbReference>
<organism evidence="3 4">
    <name type="scientific">Novosphingobium malaysiense</name>
    <dbReference type="NCBI Taxonomy" id="1348853"/>
    <lineage>
        <taxon>Bacteria</taxon>
        <taxon>Pseudomonadati</taxon>
        <taxon>Pseudomonadota</taxon>
        <taxon>Alphaproteobacteria</taxon>
        <taxon>Sphingomonadales</taxon>
        <taxon>Sphingomonadaceae</taxon>
        <taxon>Novosphingobium</taxon>
    </lineage>
</organism>
<evidence type="ECO:0000259" key="2">
    <source>
        <dbReference type="PROSITE" id="PS50943"/>
    </source>
</evidence>
<dbReference type="PROSITE" id="PS50943">
    <property type="entry name" value="HTH_CROC1"/>
    <property type="match status" value="1"/>
</dbReference>